<gene>
    <name evidence="5" type="ORF">N495_11600</name>
</gene>
<reference evidence="5 6" key="1">
    <citation type="submission" date="2014-06" db="EMBL/GenBank/DDBJ databases">
        <title>Genome characterization of distinct group I Clostridium botulinum lineages.</title>
        <authorList>
            <person name="Giordani F."/>
            <person name="Anselmo A."/>
            <person name="Fillo S."/>
            <person name="Palozzi A.M."/>
            <person name="Fortunato A."/>
            <person name="Gentile B."/>
            <person name="Ciammaruconi A."/>
            <person name="Anniballi F."/>
            <person name="De Medici D."/>
            <person name="Lista F."/>
        </authorList>
    </citation>
    <scope>NUCLEOTIDE SEQUENCE [LARGE SCALE GENOMIC DNA]</scope>
    <source>
        <strain evidence="5 6">B2 450</strain>
    </source>
</reference>
<dbReference type="RefSeq" id="WP_003485011.1">
    <property type="nucleotide sequence ID" value="NZ_JXSU01000007.1"/>
</dbReference>
<dbReference type="SUPFAM" id="SSF53098">
    <property type="entry name" value="Ribonuclease H-like"/>
    <property type="match status" value="1"/>
</dbReference>
<dbReference type="PANTHER" id="PTHR23044">
    <property type="entry name" value="3'-5' EXONUCLEASE ERI1-RELATED"/>
    <property type="match status" value="1"/>
</dbReference>
<accession>A0A0D1BUZ3</accession>
<dbReference type="PANTHER" id="PTHR23044:SF61">
    <property type="entry name" value="3'-5' EXORIBONUCLEASE 1-RELATED"/>
    <property type="match status" value="1"/>
</dbReference>
<evidence type="ECO:0000313" key="6">
    <source>
        <dbReference type="Proteomes" id="UP000032250"/>
    </source>
</evidence>
<dbReference type="InterPro" id="IPR012337">
    <property type="entry name" value="RNaseH-like_sf"/>
</dbReference>
<comment type="caution">
    <text evidence="5">The sequence shown here is derived from an EMBL/GenBank/DDBJ whole genome shotgun (WGS) entry which is preliminary data.</text>
</comment>
<dbReference type="GO" id="GO:0003676">
    <property type="term" value="F:nucleic acid binding"/>
    <property type="evidence" value="ECO:0007669"/>
    <property type="project" value="InterPro"/>
</dbReference>
<protein>
    <submittedName>
        <fullName evidence="5">Exonuclease</fullName>
    </submittedName>
</protein>
<keyword evidence="1" id="KW-0540">Nuclease</keyword>
<dbReference type="CDD" id="cd06133">
    <property type="entry name" value="ERI-1_3'hExo_like"/>
    <property type="match status" value="1"/>
</dbReference>
<dbReference type="PATRIC" id="fig|1379739.3.peg.2701"/>
<dbReference type="Gene3D" id="3.30.420.10">
    <property type="entry name" value="Ribonuclease H-like superfamily/Ribonuclease H"/>
    <property type="match status" value="1"/>
</dbReference>
<evidence type="ECO:0000259" key="4">
    <source>
        <dbReference type="SMART" id="SM00479"/>
    </source>
</evidence>
<evidence type="ECO:0000313" key="5">
    <source>
        <dbReference type="EMBL" id="KIS24195.1"/>
    </source>
</evidence>
<proteinExistence type="predicted"/>
<dbReference type="EMBL" id="JXSU01000007">
    <property type="protein sequence ID" value="KIS24195.1"/>
    <property type="molecule type" value="Genomic_DNA"/>
</dbReference>
<dbReference type="AlphaFoldDB" id="A0A0D1BUZ3"/>
<dbReference type="InterPro" id="IPR047201">
    <property type="entry name" value="ERI-1_3'hExo-like"/>
</dbReference>
<dbReference type="Proteomes" id="UP000032250">
    <property type="component" value="Unassembled WGS sequence"/>
</dbReference>
<evidence type="ECO:0000256" key="1">
    <source>
        <dbReference type="ARBA" id="ARBA00022722"/>
    </source>
</evidence>
<dbReference type="Pfam" id="PF00929">
    <property type="entry name" value="RNase_T"/>
    <property type="match status" value="1"/>
</dbReference>
<sequence length="256" mass="30405">MNYIIFDLEFNQGYNNHFEIKCPFEIIQIGAIKLNEGFTTIDTFNALVKPEIYSDLNPFVKNLTNLTMDSLNKARPFRDVYKDFLEFLNKENKDKNIFCIWGMTDMKELFRNIVYYELDTKSIPKEYINVQAYTGKYLNYPKSVNIGLSNAVELFHITKNNDFHNAFNDAFYTTEVFKKIYSEKIKTKIYKPMNNTTTCRHKNTKTKIDTVNLFKQFEKMFNTKLTLQEQDMIKLAYMMGKTNQFQIKSHNKTKKK</sequence>
<evidence type="ECO:0000256" key="2">
    <source>
        <dbReference type="ARBA" id="ARBA00022801"/>
    </source>
</evidence>
<dbReference type="OrthoDB" id="159416at2"/>
<evidence type="ECO:0000256" key="3">
    <source>
        <dbReference type="ARBA" id="ARBA00022839"/>
    </source>
</evidence>
<organism evidence="5 6">
    <name type="scientific">Clostridium botulinum B2 450</name>
    <dbReference type="NCBI Taxonomy" id="1379739"/>
    <lineage>
        <taxon>Bacteria</taxon>
        <taxon>Bacillati</taxon>
        <taxon>Bacillota</taxon>
        <taxon>Clostridia</taxon>
        <taxon>Eubacteriales</taxon>
        <taxon>Clostridiaceae</taxon>
        <taxon>Clostridium</taxon>
    </lineage>
</organism>
<name>A0A0D1BUZ3_CLOBO</name>
<keyword evidence="2" id="KW-0378">Hydrolase</keyword>
<dbReference type="SMART" id="SM00479">
    <property type="entry name" value="EXOIII"/>
    <property type="match status" value="1"/>
</dbReference>
<keyword evidence="3 5" id="KW-0269">Exonuclease</keyword>
<dbReference type="InterPro" id="IPR013520">
    <property type="entry name" value="Ribonucl_H"/>
</dbReference>
<feature type="domain" description="Exonuclease" evidence="4">
    <location>
        <begin position="2"/>
        <end position="186"/>
    </location>
</feature>
<dbReference type="HOGENOM" id="CLU_037266_3_1_9"/>
<dbReference type="InterPro" id="IPR051274">
    <property type="entry name" value="3-5_Exoribonuclease"/>
</dbReference>
<dbReference type="GO" id="GO:0000175">
    <property type="term" value="F:3'-5'-RNA exonuclease activity"/>
    <property type="evidence" value="ECO:0007669"/>
    <property type="project" value="InterPro"/>
</dbReference>
<dbReference type="InterPro" id="IPR036397">
    <property type="entry name" value="RNaseH_sf"/>
</dbReference>